<sequence length="268" mass="31355">MSRIKRKPIKKPLIDVGTDANKKQSSSKSSNNKKESQTSPFSFDTEFDINVLDGINDLAQLPRDLIQSELKRRGYQPDMVDFLPTKILLNTLRSGKRIMNNTEPNEQFYNYPYYSEFRQVQGPIFDDTPEEILKKRNAEEKMRIEKEKEYEDEMMEKNCSLNPDEFRKEDYDDSTNRSNELNDNNNNTGTPAMNYFPPNFYPNQRHLNYSLHIDLINYGVDVDELISEQNDPNKILFDSIEKDASNHYSTEDIFFRNVILNSISTGDN</sequence>
<evidence type="ECO:0000256" key="1">
    <source>
        <dbReference type="SAM" id="MobiDB-lite"/>
    </source>
</evidence>
<comment type="caution">
    <text evidence="2">The sequence shown here is derived from an EMBL/GenBank/DDBJ whole genome shotgun (WGS) entry which is preliminary data.</text>
</comment>
<dbReference type="Proteomes" id="UP001470230">
    <property type="component" value="Unassembled WGS sequence"/>
</dbReference>
<accession>A0ABR2IBU2</accession>
<dbReference type="EMBL" id="JAPFFF010000018">
    <property type="protein sequence ID" value="KAK8860522.1"/>
    <property type="molecule type" value="Genomic_DNA"/>
</dbReference>
<reference evidence="2 3" key="1">
    <citation type="submission" date="2024-04" db="EMBL/GenBank/DDBJ databases">
        <title>Tritrichomonas musculus Genome.</title>
        <authorList>
            <person name="Alves-Ferreira E."/>
            <person name="Grigg M."/>
            <person name="Lorenzi H."/>
            <person name="Galac M."/>
        </authorList>
    </citation>
    <scope>NUCLEOTIDE SEQUENCE [LARGE SCALE GENOMIC DNA]</scope>
    <source>
        <strain evidence="2 3">EAF2021</strain>
    </source>
</reference>
<evidence type="ECO:0000313" key="2">
    <source>
        <dbReference type="EMBL" id="KAK8860522.1"/>
    </source>
</evidence>
<feature type="compositionally biased region" description="Low complexity" evidence="1">
    <location>
        <begin position="176"/>
        <end position="191"/>
    </location>
</feature>
<keyword evidence="3" id="KW-1185">Reference proteome</keyword>
<organism evidence="2 3">
    <name type="scientific">Tritrichomonas musculus</name>
    <dbReference type="NCBI Taxonomy" id="1915356"/>
    <lineage>
        <taxon>Eukaryota</taxon>
        <taxon>Metamonada</taxon>
        <taxon>Parabasalia</taxon>
        <taxon>Tritrichomonadida</taxon>
        <taxon>Tritrichomonadidae</taxon>
        <taxon>Tritrichomonas</taxon>
    </lineage>
</organism>
<feature type="region of interest" description="Disordered" evidence="1">
    <location>
        <begin position="1"/>
        <end position="40"/>
    </location>
</feature>
<feature type="region of interest" description="Disordered" evidence="1">
    <location>
        <begin position="150"/>
        <end position="191"/>
    </location>
</feature>
<proteinExistence type="predicted"/>
<feature type="compositionally biased region" description="Basic residues" evidence="1">
    <location>
        <begin position="1"/>
        <end position="10"/>
    </location>
</feature>
<name>A0ABR2IBU2_9EUKA</name>
<gene>
    <name evidence="2" type="ORF">M9Y10_012187</name>
</gene>
<evidence type="ECO:0000313" key="3">
    <source>
        <dbReference type="Proteomes" id="UP001470230"/>
    </source>
</evidence>
<protein>
    <submittedName>
        <fullName evidence="2">Uncharacterized protein</fullName>
    </submittedName>
</protein>